<proteinExistence type="predicted"/>
<feature type="transmembrane region" description="Helical" evidence="1">
    <location>
        <begin position="41"/>
        <end position="59"/>
    </location>
</feature>
<keyword evidence="1" id="KW-0812">Transmembrane</keyword>
<dbReference type="RefSeq" id="WP_114124987.1">
    <property type="nucleotide sequence ID" value="NZ_QOUI01000001.1"/>
</dbReference>
<name>A0A367YZE8_9ACTN</name>
<keyword evidence="1" id="KW-1133">Transmembrane helix</keyword>
<protein>
    <submittedName>
        <fullName evidence="2">Uncharacterized protein</fullName>
    </submittedName>
</protein>
<gene>
    <name evidence="2" type="ORF">DT076_02280</name>
</gene>
<evidence type="ECO:0000256" key="1">
    <source>
        <dbReference type="SAM" id="Phobius"/>
    </source>
</evidence>
<evidence type="ECO:0000313" key="2">
    <source>
        <dbReference type="EMBL" id="RCK71285.1"/>
    </source>
</evidence>
<dbReference type="Proteomes" id="UP000252770">
    <property type="component" value="Unassembled WGS sequence"/>
</dbReference>
<evidence type="ECO:0000313" key="3">
    <source>
        <dbReference type="Proteomes" id="UP000252770"/>
    </source>
</evidence>
<reference evidence="2 3" key="1">
    <citation type="submission" date="2018-07" db="EMBL/GenBank/DDBJ databases">
        <title>Desertimonas flava gen. nov. sp. nov.</title>
        <authorList>
            <person name="Liu S."/>
        </authorList>
    </citation>
    <scope>NUCLEOTIDE SEQUENCE [LARGE SCALE GENOMIC DNA]</scope>
    <source>
        <strain evidence="2 3">16Sb5-5</strain>
    </source>
</reference>
<dbReference type="AlphaFoldDB" id="A0A367YZE8"/>
<feature type="transmembrane region" description="Helical" evidence="1">
    <location>
        <begin position="7"/>
        <end position="35"/>
    </location>
</feature>
<comment type="caution">
    <text evidence="2">The sequence shown here is derived from an EMBL/GenBank/DDBJ whole genome shotgun (WGS) entry which is preliminary data.</text>
</comment>
<keyword evidence="1" id="KW-0472">Membrane</keyword>
<organism evidence="2 3">
    <name type="scientific">Desertihabitans brevis</name>
    <dbReference type="NCBI Taxonomy" id="2268447"/>
    <lineage>
        <taxon>Bacteria</taxon>
        <taxon>Bacillati</taxon>
        <taxon>Actinomycetota</taxon>
        <taxon>Actinomycetes</taxon>
        <taxon>Propionibacteriales</taxon>
        <taxon>Propionibacteriaceae</taxon>
        <taxon>Desertihabitans</taxon>
    </lineage>
</organism>
<keyword evidence="3" id="KW-1185">Reference proteome</keyword>
<sequence length="72" mass="7574">MGRGRRVLALLGALLFWFGLSMTLLFVAAAVWLLAHGTSPSWVVLAVTVACAVLGRLLIRLSGAPLSDALNV</sequence>
<dbReference type="EMBL" id="QOUI01000001">
    <property type="protein sequence ID" value="RCK71285.1"/>
    <property type="molecule type" value="Genomic_DNA"/>
</dbReference>
<accession>A0A367YZE8</accession>